<evidence type="ECO:0000256" key="3">
    <source>
        <dbReference type="ARBA" id="ARBA00022842"/>
    </source>
</evidence>
<dbReference type="GO" id="GO:0006107">
    <property type="term" value="P:oxaloacetate metabolic process"/>
    <property type="evidence" value="ECO:0007669"/>
    <property type="project" value="TreeGrafter"/>
</dbReference>
<dbReference type="OrthoDB" id="348111at2"/>
<dbReference type="PIRSF" id="PIRSF015582">
    <property type="entry name" value="Cit_lyase_B"/>
    <property type="match status" value="1"/>
</dbReference>
<dbReference type="GO" id="GO:0016829">
    <property type="term" value="F:lyase activity"/>
    <property type="evidence" value="ECO:0007669"/>
    <property type="project" value="UniProtKB-KW"/>
</dbReference>
<keyword evidence="3 4" id="KW-0460">Magnesium</keyword>
<evidence type="ECO:0000313" key="5">
    <source>
        <dbReference type="EMBL" id="AGA92354.1"/>
    </source>
</evidence>
<dbReference type="eggNOG" id="COG2301">
    <property type="taxonomic scope" value="Bacteria"/>
</dbReference>
<organism evidence="5 6">
    <name type="scientific">Thioflavicoccus mobilis 8321</name>
    <dbReference type="NCBI Taxonomy" id="765912"/>
    <lineage>
        <taxon>Bacteria</taxon>
        <taxon>Pseudomonadati</taxon>
        <taxon>Pseudomonadota</taxon>
        <taxon>Gammaproteobacteria</taxon>
        <taxon>Chromatiales</taxon>
        <taxon>Chromatiaceae</taxon>
        <taxon>Thioflavicoccus</taxon>
    </lineage>
</organism>
<dbReference type="RefSeq" id="WP_015282479.1">
    <property type="nucleotide sequence ID" value="NC_019940.1"/>
</dbReference>
<protein>
    <submittedName>
        <fullName evidence="5">Citrate lyase beta subunit</fullName>
    </submittedName>
</protein>
<dbReference type="HOGENOM" id="CLU_062194_1_0_6"/>
<gene>
    <name evidence="5" type="ORF">Thimo_3698</name>
</gene>
<dbReference type="PATRIC" id="fig|765912.4.peg.3622"/>
<comment type="cofactor">
    <cofactor evidence="1">
        <name>Mg(2+)</name>
        <dbReference type="ChEBI" id="CHEBI:18420"/>
    </cofactor>
</comment>
<dbReference type="InterPro" id="IPR040442">
    <property type="entry name" value="Pyrv_kinase-like_dom_sf"/>
</dbReference>
<dbReference type="InterPro" id="IPR011206">
    <property type="entry name" value="Citrate_lyase_beta/mcl1/mcl2"/>
</dbReference>
<dbReference type="KEGG" id="tmb:Thimo_3698"/>
<dbReference type="STRING" id="765912.Thimo_3698"/>
<dbReference type="PANTHER" id="PTHR32308">
    <property type="entry name" value="LYASE BETA SUBUNIT, PUTATIVE (AFU_ORTHOLOGUE AFUA_4G13030)-RELATED"/>
    <property type="match status" value="1"/>
</dbReference>
<proteinExistence type="predicted"/>
<dbReference type="EMBL" id="CP003051">
    <property type="protein sequence ID" value="AGA92354.1"/>
    <property type="molecule type" value="Genomic_DNA"/>
</dbReference>
<reference evidence="5 6" key="1">
    <citation type="submission" date="2011-09" db="EMBL/GenBank/DDBJ databases">
        <title>Complete sequence of chromosome of Thioflavicoccus mobilis 8321.</title>
        <authorList>
            <consortium name="US DOE Joint Genome Institute"/>
            <person name="Lucas S."/>
            <person name="Han J."/>
            <person name="Lapidus A."/>
            <person name="Cheng J.-F."/>
            <person name="Goodwin L."/>
            <person name="Pitluck S."/>
            <person name="Peters L."/>
            <person name="Ovchinnikova G."/>
            <person name="Lu M."/>
            <person name="Detter J.C."/>
            <person name="Han C."/>
            <person name="Tapia R."/>
            <person name="Land M."/>
            <person name="Hauser L."/>
            <person name="Kyrpides N."/>
            <person name="Ivanova N."/>
            <person name="Pagani I."/>
            <person name="Vogl K."/>
            <person name="Liu Z."/>
            <person name="Imhoff J."/>
            <person name="Thiel V."/>
            <person name="Frigaard N.-U."/>
            <person name="Bryant D."/>
            <person name="Woyke T."/>
        </authorList>
    </citation>
    <scope>NUCLEOTIDE SEQUENCE [LARGE SCALE GENOMIC DNA]</scope>
    <source>
        <strain evidence="5 6">8321</strain>
    </source>
</reference>
<dbReference type="InterPro" id="IPR039480">
    <property type="entry name" value="C-C_Bond_Lyase-like"/>
</dbReference>
<dbReference type="Pfam" id="PF15617">
    <property type="entry name" value="C-C_Bond_Lyase"/>
    <property type="match status" value="1"/>
</dbReference>
<dbReference type="SUPFAM" id="SSF51621">
    <property type="entry name" value="Phosphoenolpyruvate/pyruvate domain"/>
    <property type="match status" value="1"/>
</dbReference>
<dbReference type="GO" id="GO:0000287">
    <property type="term" value="F:magnesium ion binding"/>
    <property type="evidence" value="ECO:0007669"/>
    <property type="project" value="TreeGrafter"/>
</dbReference>
<sequence>MQRSPSAATVSCEELEPVRYMALGASLYLPATRLDLAGILDQETLPGLRSAIVCTEDAVHHRDLPAALANLRKTLPRLGPGSLRRFIRPRNPAVLGEIVRFDGVENIDGVVLPKVDEESLLHFAEAAARAPHLLLMPTIETGIVFSRRRLETLTDRLHELDNPIFCLRIGGNDILHLLGLKRPKHLTLYDTPLRTIINDLITIFRPAGFELSSPVFEHIDSPQTLREEVKLDLVHGLWSKTAIHPTQVATIEDAYRVSRDDHDLAREILAADAPAVFLSHGQMVEPTTHSRWALRILERAAIYGIS</sequence>
<feature type="binding site" evidence="4">
    <location>
        <position position="173"/>
    </location>
    <ligand>
        <name>Mg(2+)</name>
        <dbReference type="ChEBI" id="CHEBI:18420"/>
    </ligand>
</feature>
<dbReference type="InterPro" id="IPR015813">
    <property type="entry name" value="Pyrv/PenolPyrv_kinase-like_dom"/>
</dbReference>
<dbReference type="AlphaFoldDB" id="L0H425"/>
<dbReference type="Gene3D" id="3.20.20.60">
    <property type="entry name" value="Phosphoenolpyruvate-binding domains"/>
    <property type="match status" value="1"/>
</dbReference>
<keyword evidence="5" id="KW-0456">Lyase</keyword>
<dbReference type="PANTHER" id="PTHR32308:SF10">
    <property type="entry name" value="CITRATE LYASE SUBUNIT BETA"/>
    <property type="match status" value="1"/>
</dbReference>
<evidence type="ECO:0000256" key="4">
    <source>
        <dbReference type="PIRSR" id="PIRSR015582-2"/>
    </source>
</evidence>
<evidence type="ECO:0000313" key="6">
    <source>
        <dbReference type="Proteomes" id="UP000010816"/>
    </source>
</evidence>
<keyword evidence="2 4" id="KW-0479">Metal-binding</keyword>
<evidence type="ECO:0000256" key="2">
    <source>
        <dbReference type="ARBA" id="ARBA00022723"/>
    </source>
</evidence>
<accession>L0H425</accession>
<dbReference type="Proteomes" id="UP000010816">
    <property type="component" value="Chromosome"/>
</dbReference>
<evidence type="ECO:0000256" key="1">
    <source>
        <dbReference type="ARBA" id="ARBA00001946"/>
    </source>
</evidence>
<name>L0H425_9GAMM</name>
<keyword evidence="6" id="KW-1185">Reference proteome</keyword>